<name>A0A5S6QI00_TRIMR</name>
<protein>
    <submittedName>
        <fullName evidence="2">Uncharacterized protein</fullName>
    </submittedName>
</protein>
<proteinExistence type="predicted"/>
<evidence type="ECO:0000313" key="1">
    <source>
        <dbReference type="Proteomes" id="UP000046395"/>
    </source>
</evidence>
<reference evidence="2" key="1">
    <citation type="submission" date="2019-12" db="UniProtKB">
        <authorList>
            <consortium name="WormBaseParasite"/>
        </authorList>
    </citation>
    <scope>IDENTIFICATION</scope>
</reference>
<accession>A0A5S6QI00</accession>
<dbReference type="WBParaSite" id="TMUE_2000006482.1">
    <property type="protein sequence ID" value="TMUE_2000006482.1"/>
    <property type="gene ID" value="WBGene00291844"/>
</dbReference>
<dbReference type="AlphaFoldDB" id="A0A5S6QI00"/>
<dbReference type="Proteomes" id="UP000046395">
    <property type="component" value="Unassembled WGS sequence"/>
</dbReference>
<keyword evidence="1" id="KW-1185">Reference proteome</keyword>
<sequence length="177" mass="20404">MTEAELLEYQELHRRSVVKITFKKKAEPQKEVTMDEMKFFHALVIAALCIHTATKGRQILLDTKSGERGREKTVRREIQKFLYYRAPFPDGYFPVFRLADLSYSDGQVEFFARTSNCSVASVPTLEEVNSPLCSGQGSPTELYCRGKIKYAWGIWSIFHRHAKIKASCTITPMHYKE</sequence>
<evidence type="ECO:0000313" key="2">
    <source>
        <dbReference type="WBParaSite" id="TMUE_2000006482.1"/>
    </source>
</evidence>
<organism evidence="1 2">
    <name type="scientific">Trichuris muris</name>
    <name type="common">Mouse whipworm</name>
    <dbReference type="NCBI Taxonomy" id="70415"/>
    <lineage>
        <taxon>Eukaryota</taxon>
        <taxon>Metazoa</taxon>
        <taxon>Ecdysozoa</taxon>
        <taxon>Nematoda</taxon>
        <taxon>Enoplea</taxon>
        <taxon>Dorylaimia</taxon>
        <taxon>Trichinellida</taxon>
        <taxon>Trichuridae</taxon>
        <taxon>Trichuris</taxon>
    </lineage>
</organism>